<dbReference type="SUPFAM" id="SSF50630">
    <property type="entry name" value="Acid proteases"/>
    <property type="match status" value="1"/>
</dbReference>
<feature type="compositionally biased region" description="Basic and acidic residues" evidence="2">
    <location>
        <begin position="582"/>
        <end position="592"/>
    </location>
</feature>
<keyword evidence="3" id="KW-0472">Membrane</keyword>
<proteinExistence type="inferred from homology"/>
<feature type="compositionally biased region" description="Basic residues" evidence="2">
    <location>
        <begin position="514"/>
        <end position="526"/>
    </location>
</feature>
<dbReference type="HOGENOM" id="CLU_425759_0_0_1"/>
<dbReference type="PANTHER" id="PTHR47966:SF51">
    <property type="entry name" value="BETA-SITE APP-CLEAVING ENZYME, ISOFORM A-RELATED"/>
    <property type="match status" value="1"/>
</dbReference>
<evidence type="ECO:0000313" key="6">
    <source>
        <dbReference type="Proteomes" id="UP000015100"/>
    </source>
</evidence>
<dbReference type="PANTHER" id="PTHR47966">
    <property type="entry name" value="BETA-SITE APP-CLEAVING ENZYME, ISOFORM A-RELATED"/>
    <property type="match status" value="1"/>
</dbReference>
<comment type="similarity">
    <text evidence="1">Belongs to the peptidase A1 family.</text>
</comment>
<evidence type="ECO:0000256" key="1">
    <source>
        <dbReference type="ARBA" id="ARBA00007447"/>
    </source>
</evidence>
<feature type="compositionally biased region" description="Low complexity" evidence="2">
    <location>
        <begin position="450"/>
        <end position="467"/>
    </location>
</feature>
<reference evidence="5 6" key="1">
    <citation type="journal article" date="2013" name="PLoS Genet.">
        <title>Genomic mechanisms accounting for the adaptation to parasitism in nematode-trapping fungi.</title>
        <authorList>
            <person name="Meerupati T."/>
            <person name="Andersson K.M."/>
            <person name="Friman E."/>
            <person name="Kumar D."/>
            <person name="Tunlid A."/>
            <person name="Ahren D."/>
        </authorList>
    </citation>
    <scope>NUCLEOTIDE SEQUENCE [LARGE SCALE GENOMIC DNA]</scope>
    <source>
        <strain evidence="5 6">CBS 200.50</strain>
    </source>
</reference>
<dbReference type="Gene3D" id="2.40.70.10">
    <property type="entry name" value="Acid Proteases"/>
    <property type="match status" value="2"/>
</dbReference>
<name>S8AWR4_DACHA</name>
<keyword evidence="3" id="KW-1133">Transmembrane helix</keyword>
<dbReference type="STRING" id="1284197.S8AWR4"/>
<dbReference type="InterPro" id="IPR021109">
    <property type="entry name" value="Peptidase_aspartic_dom_sf"/>
</dbReference>
<evidence type="ECO:0000256" key="3">
    <source>
        <dbReference type="SAM" id="Phobius"/>
    </source>
</evidence>
<dbReference type="EMBL" id="AQGS01000016">
    <property type="protein sequence ID" value="EPS45411.1"/>
    <property type="molecule type" value="Genomic_DNA"/>
</dbReference>
<feature type="region of interest" description="Disordered" evidence="2">
    <location>
        <begin position="514"/>
        <end position="629"/>
    </location>
</feature>
<feature type="region of interest" description="Disordered" evidence="2">
    <location>
        <begin position="442"/>
        <end position="467"/>
    </location>
</feature>
<dbReference type="PRINTS" id="PR00792">
    <property type="entry name" value="PEPSIN"/>
</dbReference>
<dbReference type="AlphaFoldDB" id="S8AWR4"/>
<dbReference type="PROSITE" id="PS51767">
    <property type="entry name" value="PEPTIDASE_A1"/>
    <property type="match status" value="1"/>
</dbReference>
<dbReference type="Proteomes" id="UP000015100">
    <property type="component" value="Unassembled WGS sequence"/>
</dbReference>
<gene>
    <name evidence="5" type="ORF">H072_639</name>
</gene>
<dbReference type="Pfam" id="PF00026">
    <property type="entry name" value="Asp"/>
    <property type="match status" value="1"/>
</dbReference>
<evidence type="ECO:0000313" key="5">
    <source>
        <dbReference type="EMBL" id="EPS45411.1"/>
    </source>
</evidence>
<reference evidence="6" key="2">
    <citation type="submission" date="2013-04" db="EMBL/GenBank/DDBJ databases">
        <title>Genomic mechanisms accounting for the adaptation to parasitism in nematode-trapping fungi.</title>
        <authorList>
            <person name="Ahren D.G."/>
        </authorList>
    </citation>
    <scope>NUCLEOTIDE SEQUENCE [LARGE SCALE GENOMIC DNA]</scope>
    <source>
        <strain evidence="6">CBS 200.50</strain>
    </source>
</reference>
<dbReference type="InterPro" id="IPR033121">
    <property type="entry name" value="PEPTIDASE_A1"/>
</dbReference>
<dbReference type="OrthoDB" id="771136at2759"/>
<organism evidence="5 6">
    <name type="scientific">Dactylellina haptotyla (strain CBS 200.50)</name>
    <name type="common">Nematode-trapping fungus</name>
    <name type="synonym">Monacrosporium haptotylum</name>
    <dbReference type="NCBI Taxonomy" id="1284197"/>
    <lineage>
        <taxon>Eukaryota</taxon>
        <taxon>Fungi</taxon>
        <taxon>Dikarya</taxon>
        <taxon>Ascomycota</taxon>
        <taxon>Pezizomycotina</taxon>
        <taxon>Orbiliomycetes</taxon>
        <taxon>Orbiliales</taxon>
        <taxon>Orbiliaceae</taxon>
        <taxon>Dactylellina</taxon>
    </lineage>
</organism>
<dbReference type="GO" id="GO:0006508">
    <property type="term" value="P:proteolysis"/>
    <property type="evidence" value="ECO:0007669"/>
    <property type="project" value="InterPro"/>
</dbReference>
<accession>S8AWR4</accession>
<feature type="compositionally biased region" description="Low complexity" evidence="2">
    <location>
        <begin position="602"/>
        <end position="617"/>
    </location>
</feature>
<evidence type="ECO:0000256" key="2">
    <source>
        <dbReference type="SAM" id="MobiDB-lite"/>
    </source>
</evidence>
<evidence type="ECO:0000259" key="4">
    <source>
        <dbReference type="PROSITE" id="PS51767"/>
    </source>
</evidence>
<feature type="compositionally biased region" description="Acidic residues" evidence="2">
    <location>
        <begin position="549"/>
        <end position="562"/>
    </location>
</feature>
<feature type="domain" description="Peptidase A1" evidence="4">
    <location>
        <begin position="62"/>
        <end position="400"/>
    </location>
</feature>
<keyword evidence="6" id="KW-1185">Reference proteome</keyword>
<dbReference type="OMA" id="HASKNTP"/>
<dbReference type="GO" id="GO:0004190">
    <property type="term" value="F:aspartic-type endopeptidase activity"/>
    <property type="evidence" value="ECO:0007669"/>
    <property type="project" value="InterPro"/>
</dbReference>
<keyword evidence="3" id="KW-0812">Transmembrane</keyword>
<dbReference type="InterPro" id="IPR001461">
    <property type="entry name" value="Aspartic_peptidase_A1"/>
</dbReference>
<sequence length="629" mass="66683">MVSSNTFSRLGVSSLLFAQAIQGLAIVRKDISGSVRRSGAIKRANAPGLAQPIWLGDDGLHYYTNVSMGTPPQPLTLVLSLDGTTWAPTLPAGTDEKSFCADGKNKVACSYASISGFYIIPGSVTYAPQGDYQTLAIDAEDTINGIKALEHIQLGSTVLANVGIAVANSWDSAPQLSLSTIPTSKTSGPQLLSVLEQANVINTLTYALSFTSVDRKGAKNYTSGEITFGGIDESQFFGELSTFNATNETAAGVLPVSNFYWIDGNGKNVSIVDEGIAAGHLGVGQAALSPYLWLQDSIFEIVISLFSDLKKDKTSGLYSRNCSSPLDIQSLQMSVDGTIITISNDLLFLTTENANEICTLAIRPISEYQTNTTADYILGFPFLRSTYTVFDYTNSQTHIAPRRVVFSSSSSAFIPVGENSDPVSGTGVSLITSIKPATSTISRPLGQTVSSTTPTPSATTSTAPPAATTSVETQYFYHASKNTPNIAAIVGGVIGAVVLLAILIVFYPLMKAHNQRRRRQKARASRARQMSRGSGNEELSPVDSNGDPVEGDDEGDDKDSDEIATAIAVEESKKTAIAGPYAKRESSHRTRDSITVNVTEFGSNSSQSGRNSGSGKSVNTFGENEKSGK</sequence>
<feature type="transmembrane region" description="Helical" evidence="3">
    <location>
        <begin position="486"/>
        <end position="509"/>
    </location>
</feature>
<protein>
    <recommendedName>
        <fullName evidence="4">Peptidase A1 domain-containing protein</fullName>
    </recommendedName>
</protein>
<comment type="caution">
    <text evidence="5">The sequence shown here is derived from an EMBL/GenBank/DDBJ whole genome shotgun (WGS) entry which is preliminary data.</text>
</comment>